<sequence length="383" mass="41178">MGTTAVLLLVLGLVIGFALGWFVHAGRSNTEVAVARAEAEAAHANHELLVRSLSAASEDAARRQSGAIGQQVSHIVGPLRDTLDSLAGELRRTERNRIAAYAGLSEQVTGMRQTTAHLGSQAEQLAGALRSPQARGRWGELHLERVIEAAGLQRHCDFTTQAAGTTNDSSRVRPDLVVHLPGGKDIVIDAKVPLSAYLDASESTDPTARAQGYRAHARALRAHVQHLSSKSYWESVDSSPEFVVLFVPGEAILEMACRADPDLLDFGFDQNVVIATPTNLVALLRTIALGWRQEALTRDAQQIHHLGKELYQRIGMVTRHLDKLGGSLSKAVDSYNGAIGTIDSRITVTARKLSELDAFADLDDLAPPVPIDAQPRRTGAGLV</sequence>
<name>A0A2G3PIW3_WILMA</name>
<evidence type="ECO:0000256" key="2">
    <source>
        <dbReference type="ARBA" id="ARBA00009840"/>
    </source>
</evidence>
<proteinExistence type="inferred from homology"/>
<dbReference type="Proteomes" id="UP000225108">
    <property type="component" value="Unassembled WGS sequence"/>
</dbReference>
<evidence type="ECO:0000313" key="5">
    <source>
        <dbReference type="EMBL" id="PHV65754.1"/>
    </source>
</evidence>
<keyword evidence="4" id="KW-0233">DNA recombination</keyword>
<dbReference type="AlphaFoldDB" id="A0A2G3PIW3"/>
<evidence type="ECO:0000256" key="1">
    <source>
        <dbReference type="ARBA" id="ARBA00003416"/>
    </source>
</evidence>
<dbReference type="Pfam" id="PF02646">
    <property type="entry name" value="RmuC"/>
    <property type="match status" value="1"/>
</dbReference>
<evidence type="ECO:0000313" key="6">
    <source>
        <dbReference type="Proteomes" id="UP000225108"/>
    </source>
</evidence>
<comment type="similarity">
    <text evidence="2">Belongs to the RmuC family.</text>
</comment>
<gene>
    <name evidence="5" type="ORF">CSW57_18745</name>
</gene>
<dbReference type="GO" id="GO:0006310">
    <property type="term" value="P:DNA recombination"/>
    <property type="evidence" value="ECO:0007669"/>
    <property type="project" value="UniProtKB-KW"/>
</dbReference>
<keyword evidence="3" id="KW-0175">Coiled coil</keyword>
<reference evidence="5 6" key="1">
    <citation type="submission" date="2017-10" db="EMBL/GenBank/DDBJ databases">
        <title>The draft genome sequence of Williamsia sp. BULT 1.1 isolated from the semi-arid grassland soils from South Africa.</title>
        <authorList>
            <person name="Kabwe M.H."/>
            <person name="Govender N."/>
            <person name="Mutseka Lunga P."/>
            <person name="Vikram S."/>
            <person name="Makhalanyane T.P."/>
        </authorList>
    </citation>
    <scope>NUCLEOTIDE SEQUENCE [LARGE SCALE GENOMIC DNA]</scope>
    <source>
        <strain evidence="5 6">BULT 1.1</strain>
    </source>
</reference>
<evidence type="ECO:0000256" key="4">
    <source>
        <dbReference type="ARBA" id="ARBA00023172"/>
    </source>
</evidence>
<protein>
    <submittedName>
        <fullName evidence="5">DNA recombination protein RmuC</fullName>
    </submittedName>
</protein>
<comment type="caution">
    <text evidence="5">The sequence shown here is derived from an EMBL/GenBank/DDBJ whole genome shotgun (WGS) entry which is preliminary data.</text>
</comment>
<dbReference type="EMBL" id="PEBD01000010">
    <property type="protein sequence ID" value="PHV65754.1"/>
    <property type="molecule type" value="Genomic_DNA"/>
</dbReference>
<organism evidence="5 6">
    <name type="scientific">Williamsia marianensis</name>
    <dbReference type="NCBI Taxonomy" id="85044"/>
    <lineage>
        <taxon>Bacteria</taxon>
        <taxon>Bacillati</taxon>
        <taxon>Actinomycetota</taxon>
        <taxon>Actinomycetes</taxon>
        <taxon>Mycobacteriales</taxon>
        <taxon>Nocardiaceae</taxon>
        <taxon>Williamsia</taxon>
    </lineage>
</organism>
<evidence type="ECO:0000256" key="3">
    <source>
        <dbReference type="ARBA" id="ARBA00023054"/>
    </source>
</evidence>
<comment type="function">
    <text evidence="1">Involved in DNA recombination.</text>
</comment>
<dbReference type="RefSeq" id="WP_099384076.1">
    <property type="nucleotide sequence ID" value="NZ_PEBD01000010.1"/>
</dbReference>
<dbReference type="PANTHER" id="PTHR30563">
    <property type="entry name" value="DNA RECOMBINATION PROTEIN RMUC"/>
    <property type="match status" value="1"/>
</dbReference>
<dbReference type="PANTHER" id="PTHR30563:SF0">
    <property type="entry name" value="DNA RECOMBINATION PROTEIN RMUC"/>
    <property type="match status" value="1"/>
</dbReference>
<accession>A0A2G3PIW3</accession>
<dbReference type="InterPro" id="IPR003798">
    <property type="entry name" value="DNA_recombination_RmuC"/>
</dbReference>